<accession>A0A150SNH0</accession>
<feature type="chain" id="PRO_5007568790" description="Secreted protein" evidence="1">
    <location>
        <begin position="22"/>
        <end position="238"/>
    </location>
</feature>
<evidence type="ECO:0000313" key="2">
    <source>
        <dbReference type="EMBL" id="KYF93817.1"/>
    </source>
</evidence>
<evidence type="ECO:0008006" key="4">
    <source>
        <dbReference type="Google" id="ProtNLM"/>
    </source>
</evidence>
<dbReference type="EMBL" id="JEMB01000787">
    <property type="protein sequence ID" value="KYF93817.1"/>
    <property type="molecule type" value="Genomic_DNA"/>
</dbReference>
<feature type="signal peptide" evidence="1">
    <location>
        <begin position="1"/>
        <end position="21"/>
    </location>
</feature>
<protein>
    <recommendedName>
        <fullName evidence="4">Secreted protein</fullName>
    </recommendedName>
</protein>
<reference evidence="2 3" key="1">
    <citation type="submission" date="2014-02" db="EMBL/GenBank/DDBJ databases">
        <title>The small core and large imbalanced accessory genome model reveals a collaborative survival strategy of Sorangium cellulosum strains in nature.</title>
        <authorList>
            <person name="Han K."/>
            <person name="Peng R."/>
            <person name="Blom J."/>
            <person name="Li Y.-Z."/>
        </authorList>
    </citation>
    <scope>NUCLEOTIDE SEQUENCE [LARGE SCALE GENOMIC DNA]</scope>
    <source>
        <strain evidence="2 3">So0011-07</strain>
    </source>
</reference>
<name>A0A150SNH0_SORCE</name>
<evidence type="ECO:0000256" key="1">
    <source>
        <dbReference type="SAM" id="SignalP"/>
    </source>
</evidence>
<dbReference type="PROSITE" id="PS51257">
    <property type="entry name" value="PROKAR_LIPOPROTEIN"/>
    <property type="match status" value="1"/>
</dbReference>
<dbReference type="AlphaFoldDB" id="A0A150SNH0"/>
<comment type="caution">
    <text evidence="2">The sequence shown here is derived from an EMBL/GenBank/DDBJ whole genome shotgun (WGS) entry which is preliminary data.</text>
</comment>
<organism evidence="2 3">
    <name type="scientific">Sorangium cellulosum</name>
    <name type="common">Polyangium cellulosum</name>
    <dbReference type="NCBI Taxonomy" id="56"/>
    <lineage>
        <taxon>Bacteria</taxon>
        <taxon>Pseudomonadati</taxon>
        <taxon>Myxococcota</taxon>
        <taxon>Polyangia</taxon>
        <taxon>Polyangiales</taxon>
        <taxon>Polyangiaceae</taxon>
        <taxon>Sorangium</taxon>
    </lineage>
</organism>
<dbReference type="Proteomes" id="UP000075635">
    <property type="component" value="Unassembled WGS sequence"/>
</dbReference>
<sequence>MTRFRSRIAALAALAWGSACGGNVVVDGMPDGSGGAGSTSTGAIGVNSTGAVGGDVTSAIGVGVTSTTGSWTTTAAVTTSSTGVGGGVARSLCVSYCELFWESCGIGPGTCSSTCDEELGKAPGCNDLLAEFFACAMGEVSRCDAFPDRCQEHLRRYDACARRPACDPLECFDDRDATCRCKGSCADVDVAVECHPWMPTGVFCSCFIRGREVATCQDAGPACDLAQRCCGPIFSALL</sequence>
<proteinExistence type="predicted"/>
<keyword evidence="1" id="KW-0732">Signal</keyword>
<gene>
    <name evidence="2" type="ORF">BE17_25115</name>
</gene>
<evidence type="ECO:0000313" key="3">
    <source>
        <dbReference type="Proteomes" id="UP000075635"/>
    </source>
</evidence>